<organism evidence="1 2">
    <name type="scientific">Methylobacterium planeticum</name>
    <dbReference type="NCBI Taxonomy" id="2615211"/>
    <lineage>
        <taxon>Bacteria</taxon>
        <taxon>Pseudomonadati</taxon>
        <taxon>Pseudomonadota</taxon>
        <taxon>Alphaproteobacteria</taxon>
        <taxon>Hyphomicrobiales</taxon>
        <taxon>Methylobacteriaceae</taxon>
        <taxon>Methylobacterium</taxon>
    </lineage>
</organism>
<dbReference type="PROSITE" id="PS51257">
    <property type="entry name" value="PROKAR_LIPOPROTEIN"/>
    <property type="match status" value="1"/>
</dbReference>
<reference evidence="1 2" key="1">
    <citation type="submission" date="2019-09" db="EMBL/GenBank/DDBJ databases">
        <title>YIM 132548 draft genome.</title>
        <authorList>
            <person name="Jiang L."/>
        </authorList>
    </citation>
    <scope>NUCLEOTIDE SEQUENCE [LARGE SCALE GENOMIC DNA]</scope>
    <source>
        <strain evidence="1 2">YIM 132548</strain>
    </source>
</reference>
<keyword evidence="2" id="KW-1185">Reference proteome</keyword>
<proteinExistence type="predicted"/>
<dbReference type="Proteomes" id="UP000441523">
    <property type="component" value="Unassembled WGS sequence"/>
</dbReference>
<sequence>MRLRVLLAPVLALGLGACDGGPTNARDEEQSVVATKSDMDVATWLAPTDAIDTARWLASREADHLVGADDPTAARLHRVLARAKPYFIEDPRMIANRTAQLGQMLAETGQRESYGDLIESLTAIAAAGRGKQLYGEMCQHYLNTRNAGSDRAAARARLIERYGAQRTGETQP</sequence>
<dbReference type="AlphaFoldDB" id="A0A6N6MSE3"/>
<evidence type="ECO:0008006" key="3">
    <source>
        <dbReference type="Google" id="ProtNLM"/>
    </source>
</evidence>
<gene>
    <name evidence="1" type="ORF">F6X51_08850</name>
</gene>
<dbReference type="RefSeq" id="WP_150962852.1">
    <property type="nucleotide sequence ID" value="NZ_VZZJ01000005.1"/>
</dbReference>
<protein>
    <recommendedName>
        <fullName evidence="3">MxaH protein</fullName>
    </recommendedName>
</protein>
<name>A0A6N6MSE3_9HYPH</name>
<comment type="caution">
    <text evidence="1">The sequence shown here is derived from an EMBL/GenBank/DDBJ whole genome shotgun (WGS) entry which is preliminary data.</text>
</comment>
<dbReference type="EMBL" id="VZZJ01000005">
    <property type="protein sequence ID" value="KAB1074457.1"/>
    <property type="molecule type" value="Genomic_DNA"/>
</dbReference>
<evidence type="ECO:0000313" key="1">
    <source>
        <dbReference type="EMBL" id="KAB1074457.1"/>
    </source>
</evidence>
<evidence type="ECO:0000313" key="2">
    <source>
        <dbReference type="Proteomes" id="UP000441523"/>
    </source>
</evidence>
<accession>A0A6N6MSE3</accession>